<gene>
    <name evidence="4" type="ORF">C0187_01535</name>
</gene>
<feature type="domain" description="AMP-activated protein kinase glycogen-binding" evidence="3">
    <location>
        <begin position="114"/>
        <end position="188"/>
    </location>
</feature>
<dbReference type="RefSeq" id="WP_424605881.1">
    <property type="nucleotide sequence ID" value="NZ_JBNAVA010000008.1"/>
</dbReference>
<keyword evidence="2" id="KW-1133">Transmembrane helix</keyword>
<dbReference type="InterPro" id="IPR013783">
    <property type="entry name" value="Ig-like_fold"/>
</dbReference>
<keyword evidence="2" id="KW-0812">Transmembrane</keyword>
<dbReference type="InterPro" id="IPR032640">
    <property type="entry name" value="AMPK1_CBM"/>
</dbReference>
<dbReference type="CDD" id="cd02859">
    <property type="entry name" value="E_set_AMPKbeta_like_N"/>
    <property type="match status" value="1"/>
</dbReference>
<dbReference type="SUPFAM" id="SSF81296">
    <property type="entry name" value="E set domains"/>
    <property type="match status" value="1"/>
</dbReference>
<name>A0A2J6WQ76_9BACT</name>
<dbReference type="InterPro" id="IPR014756">
    <property type="entry name" value="Ig_E-set"/>
</dbReference>
<dbReference type="Pfam" id="PF16561">
    <property type="entry name" value="AMPK1_CBM"/>
    <property type="match status" value="1"/>
</dbReference>
<protein>
    <recommendedName>
        <fullName evidence="3">AMP-activated protein kinase glycogen-binding domain-containing protein</fullName>
    </recommendedName>
</protein>
<keyword evidence="2" id="KW-0472">Membrane</keyword>
<proteinExistence type="inferred from homology"/>
<accession>A0A2J6WQ76</accession>
<reference evidence="4 5" key="1">
    <citation type="submission" date="2018-01" db="EMBL/GenBank/DDBJ databases">
        <title>Metagenomic assembled genomes from two thermal pools in the Uzon Caldera, Kamchatka, Russia.</title>
        <authorList>
            <person name="Wilkins L."/>
            <person name="Ettinger C."/>
        </authorList>
    </citation>
    <scope>NUCLEOTIDE SEQUENCE [LARGE SCALE GENOMIC DNA]</scope>
    <source>
        <strain evidence="4">ZAV-05</strain>
    </source>
</reference>
<dbReference type="PANTHER" id="PTHR10343">
    <property type="entry name" value="5'-AMP-ACTIVATED PROTEIN KINASE , BETA SUBUNIT"/>
    <property type="match status" value="1"/>
</dbReference>
<dbReference type="Gene3D" id="2.60.40.10">
    <property type="entry name" value="Immunoglobulins"/>
    <property type="match status" value="1"/>
</dbReference>
<dbReference type="InterPro" id="IPR050827">
    <property type="entry name" value="CRP1_MDG1_kinase"/>
</dbReference>
<comment type="caution">
    <text evidence="4">The sequence shown here is derived from an EMBL/GenBank/DDBJ whole genome shotgun (WGS) entry which is preliminary data.</text>
</comment>
<evidence type="ECO:0000313" key="5">
    <source>
        <dbReference type="Proteomes" id="UP000242881"/>
    </source>
</evidence>
<dbReference type="PANTHER" id="PTHR10343:SF84">
    <property type="entry name" value="5'-AMP-ACTIVATED PROTEIN KINASE SUBUNIT BETA-1"/>
    <property type="match status" value="1"/>
</dbReference>
<evidence type="ECO:0000313" key="4">
    <source>
        <dbReference type="EMBL" id="PMP72409.1"/>
    </source>
</evidence>
<evidence type="ECO:0000256" key="2">
    <source>
        <dbReference type="SAM" id="Phobius"/>
    </source>
</evidence>
<organism evidence="4 5">
    <name type="scientific">Calditerrivibrio nitroreducens</name>
    <dbReference type="NCBI Taxonomy" id="477976"/>
    <lineage>
        <taxon>Bacteria</taxon>
        <taxon>Pseudomonadati</taxon>
        <taxon>Deferribacterota</taxon>
        <taxon>Deferribacteres</taxon>
        <taxon>Deferribacterales</taxon>
        <taxon>Calditerrivibrionaceae</taxon>
    </lineage>
</organism>
<sequence length="188" mass="21893">MKEILISQFIDDELSLIEKKEFVINVKEDEHFFNETIDMIDSEMMIRKKIGKKAENFKEVEYKKSGNLKKILLFAAMIMIGIVFVIKSINFVKNEGNIHQTKSIDKKEYRFVIYEENVGNVELAGSFTNWEKIPLKRVGETNYWEIVIEIPKGEHRYAFIINGKIVADPTALMVEQDDFGHINSILEV</sequence>
<dbReference type="Proteomes" id="UP000242881">
    <property type="component" value="Unassembled WGS sequence"/>
</dbReference>
<comment type="similarity">
    <text evidence="1">Belongs to the 5'-AMP-activated protein kinase beta subunit family.</text>
</comment>
<dbReference type="AlphaFoldDB" id="A0A2J6WQ76"/>
<dbReference type="EMBL" id="PNIN01000022">
    <property type="protein sequence ID" value="PMP72409.1"/>
    <property type="molecule type" value="Genomic_DNA"/>
</dbReference>
<evidence type="ECO:0000259" key="3">
    <source>
        <dbReference type="Pfam" id="PF16561"/>
    </source>
</evidence>
<feature type="transmembrane region" description="Helical" evidence="2">
    <location>
        <begin position="71"/>
        <end position="92"/>
    </location>
</feature>
<evidence type="ECO:0000256" key="1">
    <source>
        <dbReference type="ARBA" id="ARBA00010926"/>
    </source>
</evidence>